<sequence length="215" mass="25437">MTNFRSIADIRREYGELNLSEESLPDDPIIQFTQWFDDVLKNEKNDPTAMVLSTVDNQGYPDSRVVLLKGLNDGNFVFYTNYQSVKAVQIKMNPHAALNFYWPQMARQVRVRGQVKQVEETQSDLYFLSRPIKSQFSAIVSPQSHEIKDRQSLENALNELIERHGQQPIVRPAYWGGYMIIPDQIEFWQGRDNRLHDRIQYFRQDEQWRYHRLAP</sequence>
<dbReference type="InterPro" id="IPR012349">
    <property type="entry name" value="Split_barrel_FMN-bd"/>
</dbReference>
<evidence type="ECO:0000256" key="7">
    <source>
        <dbReference type="PIRSR" id="PIRSR000190-2"/>
    </source>
</evidence>
<evidence type="ECO:0000313" key="11">
    <source>
        <dbReference type="Proteomes" id="UP000054621"/>
    </source>
</evidence>
<feature type="binding site" evidence="6">
    <location>
        <begin position="11"/>
        <end position="14"/>
    </location>
    <ligand>
        <name>substrate</name>
    </ligand>
</feature>
<dbReference type="GO" id="GO:0010181">
    <property type="term" value="F:FMN binding"/>
    <property type="evidence" value="ECO:0007669"/>
    <property type="project" value="UniProtKB-UniRule"/>
</dbReference>
<feature type="binding site" evidence="5 6">
    <location>
        <begin position="194"/>
        <end position="196"/>
    </location>
    <ligand>
        <name>substrate</name>
    </ligand>
</feature>
<dbReference type="PANTHER" id="PTHR10851:SF0">
    <property type="entry name" value="PYRIDOXINE-5'-PHOSPHATE OXIDASE"/>
    <property type="match status" value="1"/>
</dbReference>
<evidence type="ECO:0000313" key="10">
    <source>
        <dbReference type="EMBL" id="KTD58531.1"/>
    </source>
</evidence>
<dbReference type="InterPro" id="IPR019740">
    <property type="entry name" value="Pyridox_Oxase_CS"/>
</dbReference>
<dbReference type="GO" id="GO:0004733">
    <property type="term" value="F:pyridoxamine phosphate oxidase activity"/>
    <property type="evidence" value="ECO:0007669"/>
    <property type="project" value="UniProtKB-UniRule"/>
</dbReference>
<comment type="function">
    <text evidence="5">Catalyzes the oxidation of either pyridoxine 5'-phosphate (PNP) or pyridoxamine 5'-phosphate (PMP) into pyridoxal 5'-phosphate (PLP).</text>
</comment>
<dbReference type="EC" id="1.4.3.5" evidence="5"/>
<organism evidence="10 11">
    <name type="scientific">Legionella sainthelensi</name>
    <dbReference type="NCBI Taxonomy" id="28087"/>
    <lineage>
        <taxon>Bacteria</taxon>
        <taxon>Pseudomonadati</taxon>
        <taxon>Pseudomonadota</taxon>
        <taxon>Gammaproteobacteria</taxon>
        <taxon>Legionellales</taxon>
        <taxon>Legionellaceae</taxon>
        <taxon>Legionella</taxon>
    </lineage>
</organism>
<dbReference type="NCBIfam" id="TIGR00558">
    <property type="entry name" value="pdxH"/>
    <property type="match status" value="1"/>
</dbReference>
<feature type="binding site" evidence="5 7">
    <location>
        <position position="188"/>
    </location>
    <ligand>
        <name>FMN</name>
        <dbReference type="ChEBI" id="CHEBI:58210"/>
    </ligand>
</feature>
<comment type="pathway">
    <text evidence="5">Cofactor metabolism; pyridoxal 5'-phosphate salvage; pyridoxal 5'-phosphate from pyridoxine 5'-phosphate: step 1/1.</text>
</comment>
<feature type="binding site" evidence="5 7">
    <location>
        <position position="198"/>
    </location>
    <ligand>
        <name>FMN</name>
        <dbReference type="ChEBI" id="CHEBI:58210"/>
    </ligand>
</feature>
<dbReference type="GO" id="GO:0008615">
    <property type="term" value="P:pyridoxine biosynthetic process"/>
    <property type="evidence" value="ECO:0007669"/>
    <property type="project" value="UniProtKB-UniRule"/>
</dbReference>
<dbReference type="Gene3D" id="2.30.110.10">
    <property type="entry name" value="Electron Transport, Fmn-binding Protein, Chain A"/>
    <property type="match status" value="1"/>
</dbReference>
<dbReference type="PATRIC" id="fig|28087.4.peg.1205"/>
<dbReference type="PROSITE" id="PS01064">
    <property type="entry name" value="PYRIDOX_OXIDASE"/>
    <property type="match status" value="1"/>
</dbReference>
<comment type="catalytic activity">
    <reaction evidence="5">
        <text>pyridoxine 5'-phosphate + O2 = pyridoxal 5'-phosphate + H2O2</text>
        <dbReference type="Rhea" id="RHEA:15149"/>
        <dbReference type="ChEBI" id="CHEBI:15379"/>
        <dbReference type="ChEBI" id="CHEBI:16240"/>
        <dbReference type="ChEBI" id="CHEBI:58589"/>
        <dbReference type="ChEBI" id="CHEBI:597326"/>
        <dbReference type="EC" id="1.4.3.5"/>
    </reaction>
</comment>
<dbReference type="PANTHER" id="PTHR10851">
    <property type="entry name" value="PYRIDOXINE-5-PHOSPHATE OXIDASE"/>
    <property type="match status" value="1"/>
</dbReference>
<comment type="cofactor">
    <cofactor evidence="5 7">
        <name>FMN</name>
        <dbReference type="ChEBI" id="CHEBI:58210"/>
    </cofactor>
    <text evidence="5 7">Binds 1 FMN per subunit.</text>
</comment>
<proteinExistence type="inferred from homology"/>
<keyword evidence="2 5" id="KW-0285">Flavoprotein</keyword>
<dbReference type="SUPFAM" id="SSF50475">
    <property type="entry name" value="FMN-binding split barrel"/>
    <property type="match status" value="1"/>
</dbReference>
<evidence type="ECO:0000259" key="8">
    <source>
        <dbReference type="Pfam" id="PF01243"/>
    </source>
</evidence>
<dbReference type="InterPro" id="IPR019576">
    <property type="entry name" value="Pyridoxamine_oxidase_dimer_C"/>
</dbReference>
<comment type="caution">
    <text evidence="5">Lacks conserved residue(s) required for the propagation of feature annotation.</text>
</comment>
<comment type="caution">
    <text evidence="10">The sequence shown here is derived from an EMBL/GenBank/DDBJ whole genome shotgun (WGS) entry which is preliminary data.</text>
</comment>
<evidence type="ECO:0000256" key="1">
    <source>
        <dbReference type="ARBA" id="ARBA00007301"/>
    </source>
</evidence>
<dbReference type="STRING" id="28087.Lsai_1138"/>
<feature type="domain" description="Pyridoxamine 5'-phosphate oxidase N-terminal" evidence="8">
    <location>
        <begin position="38"/>
        <end position="159"/>
    </location>
</feature>
<dbReference type="eggNOG" id="COG0259">
    <property type="taxonomic scope" value="Bacteria"/>
</dbReference>
<comment type="pathway">
    <text evidence="5">Cofactor metabolism; pyridoxal 5'-phosphate salvage; pyridoxal 5'-phosphate from pyridoxamine 5'-phosphate: step 1/1.</text>
</comment>
<feature type="binding site" evidence="5 7">
    <location>
        <begin position="79"/>
        <end position="80"/>
    </location>
    <ligand>
        <name>FMN</name>
        <dbReference type="ChEBI" id="CHEBI:58210"/>
    </ligand>
</feature>
<keyword evidence="5" id="KW-0664">Pyridoxine biosynthesis</keyword>
<dbReference type="NCBIfam" id="NF004231">
    <property type="entry name" value="PRK05679.1"/>
    <property type="match status" value="1"/>
</dbReference>
<dbReference type="RefSeq" id="WP_027270936.1">
    <property type="nucleotide sequence ID" value="NZ_CAAAJE010000011.1"/>
</dbReference>
<dbReference type="HAMAP" id="MF_01629">
    <property type="entry name" value="PdxH"/>
    <property type="match status" value="1"/>
</dbReference>
<dbReference type="PIRSF" id="PIRSF000190">
    <property type="entry name" value="Pyd_amn-ph_oxd"/>
    <property type="match status" value="1"/>
</dbReference>
<dbReference type="AlphaFoldDB" id="A0A0W0YPQ5"/>
<feature type="binding site" evidence="5 6">
    <location>
        <position position="126"/>
    </location>
    <ligand>
        <name>substrate</name>
    </ligand>
</feature>
<feature type="binding site" evidence="5 7">
    <location>
        <position position="108"/>
    </location>
    <ligand>
        <name>FMN</name>
        <dbReference type="ChEBI" id="CHEBI:58210"/>
    </ligand>
</feature>
<evidence type="ECO:0000259" key="9">
    <source>
        <dbReference type="Pfam" id="PF10590"/>
    </source>
</evidence>
<evidence type="ECO:0000256" key="3">
    <source>
        <dbReference type="ARBA" id="ARBA00022643"/>
    </source>
</evidence>
<feature type="binding site" evidence="5 7">
    <location>
        <position position="86"/>
    </location>
    <ligand>
        <name>FMN</name>
        <dbReference type="ChEBI" id="CHEBI:58210"/>
    </ligand>
</feature>
<dbReference type="Pfam" id="PF01243">
    <property type="entry name" value="PNPOx_N"/>
    <property type="match status" value="1"/>
</dbReference>
<keyword evidence="3 5" id="KW-0288">FMN</keyword>
<dbReference type="OrthoDB" id="9780392at2"/>
<feature type="binding site" evidence="5 6">
    <location>
        <position position="130"/>
    </location>
    <ligand>
        <name>substrate</name>
    </ligand>
</feature>
<evidence type="ECO:0000256" key="5">
    <source>
        <dbReference type="HAMAP-Rule" id="MF_01629"/>
    </source>
</evidence>
<feature type="domain" description="Pyridoxine 5'-phosphate oxidase dimerisation C-terminal" evidence="9">
    <location>
        <begin position="175"/>
        <end position="215"/>
    </location>
</feature>
<feature type="binding site" evidence="5 6">
    <location>
        <position position="134"/>
    </location>
    <ligand>
        <name>substrate</name>
    </ligand>
</feature>
<feature type="binding site" evidence="5 7">
    <location>
        <begin position="143"/>
        <end position="144"/>
    </location>
    <ligand>
        <name>FMN</name>
        <dbReference type="ChEBI" id="CHEBI:58210"/>
    </ligand>
</feature>
<comment type="catalytic activity">
    <reaction evidence="5">
        <text>pyridoxamine 5'-phosphate + O2 + H2O = pyridoxal 5'-phosphate + H2O2 + NH4(+)</text>
        <dbReference type="Rhea" id="RHEA:15817"/>
        <dbReference type="ChEBI" id="CHEBI:15377"/>
        <dbReference type="ChEBI" id="CHEBI:15379"/>
        <dbReference type="ChEBI" id="CHEBI:16240"/>
        <dbReference type="ChEBI" id="CHEBI:28938"/>
        <dbReference type="ChEBI" id="CHEBI:58451"/>
        <dbReference type="ChEBI" id="CHEBI:597326"/>
        <dbReference type="EC" id="1.4.3.5"/>
    </reaction>
</comment>
<evidence type="ECO:0000256" key="4">
    <source>
        <dbReference type="ARBA" id="ARBA00023002"/>
    </source>
</evidence>
<dbReference type="InterPro" id="IPR000659">
    <property type="entry name" value="Pyridox_Oxase"/>
</dbReference>
<feature type="binding site" evidence="5 6">
    <location>
        <position position="69"/>
    </location>
    <ligand>
        <name>substrate</name>
    </ligand>
</feature>
<keyword evidence="4 5" id="KW-0560">Oxidoreductase</keyword>
<dbReference type="Proteomes" id="UP000054621">
    <property type="component" value="Unassembled WGS sequence"/>
</dbReference>
<feature type="binding site" evidence="5 7">
    <location>
        <begin position="64"/>
        <end position="69"/>
    </location>
    <ligand>
        <name>FMN</name>
        <dbReference type="ChEBI" id="CHEBI:58210"/>
    </ligand>
</feature>
<dbReference type="EMBL" id="LNYV01000013">
    <property type="protein sequence ID" value="KTD58531.1"/>
    <property type="molecule type" value="Genomic_DNA"/>
</dbReference>
<name>A0A0W0YPQ5_9GAMM</name>
<accession>A0A0W0YPQ5</accession>
<gene>
    <name evidence="5 10" type="primary">pdxH</name>
    <name evidence="10" type="ORF">Lsai_1138</name>
</gene>
<dbReference type="UniPathway" id="UPA01068">
    <property type="reaction ID" value="UER00304"/>
</dbReference>
<reference evidence="10 11" key="1">
    <citation type="submission" date="2015-11" db="EMBL/GenBank/DDBJ databases">
        <title>Genomic analysis of 38 Legionella species identifies large and diverse effector repertoires.</title>
        <authorList>
            <person name="Burstein D."/>
            <person name="Amaro F."/>
            <person name="Zusman T."/>
            <person name="Lifshitz Z."/>
            <person name="Cohen O."/>
            <person name="Gilbert J.A."/>
            <person name="Pupko T."/>
            <person name="Shuman H.A."/>
            <person name="Segal G."/>
        </authorList>
    </citation>
    <scope>NUCLEOTIDE SEQUENCE [LARGE SCALE GENOMIC DNA]</scope>
    <source>
        <strain evidence="10 11">Mt.St.Helens-4</strain>
    </source>
</reference>
<evidence type="ECO:0000256" key="2">
    <source>
        <dbReference type="ARBA" id="ARBA00022630"/>
    </source>
</evidence>
<protein>
    <recommendedName>
        <fullName evidence="5">Pyridoxine/pyridoxamine 5'-phosphate oxidase</fullName>
        <ecNumber evidence="5">1.4.3.5</ecNumber>
    </recommendedName>
    <alternativeName>
        <fullName evidence="5">PNP/PMP oxidase</fullName>
        <shortName evidence="5">PNPOx</shortName>
    </alternativeName>
    <alternativeName>
        <fullName evidence="5">Pyridoxal 5'-phosphate synthase</fullName>
    </alternativeName>
</protein>
<dbReference type="Pfam" id="PF10590">
    <property type="entry name" value="PNP_phzG_C"/>
    <property type="match status" value="1"/>
</dbReference>
<dbReference type="InterPro" id="IPR011576">
    <property type="entry name" value="Pyridox_Oxase_N"/>
</dbReference>
<comment type="subunit">
    <text evidence="5">Homodimer.</text>
</comment>
<comment type="similarity">
    <text evidence="1 5">Belongs to the pyridoxamine 5'-phosphate oxidase family.</text>
</comment>
<evidence type="ECO:0000256" key="6">
    <source>
        <dbReference type="PIRSR" id="PIRSR000190-1"/>
    </source>
</evidence>